<comment type="subcellular location">
    <subcellularLocation>
        <location evidence="1">Cell membrane</location>
        <topology evidence="1">Multi-pass membrane protein</topology>
    </subcellularLocation>
</comment>
<dbReference type="RefSeq" id="WP_166232933.1">
    <property type="nucleotide sequence ID" value="NZ_CP049865.1"/>
</dbReference>
<name>A0A6G7Y5K8_9ACTN</name>
<evidence type="ECO:0000256" key="7">
    <source>
        <dbReference type="ARBA" id="ARBA00023136"/>
    </source>
</evidence>
<keyword evidence="6 8" id="KW-1133">Transmembrane helix</keyword>
<feature type="domain" description="Major facilitator superfamily (MFS) profile" evidence="9">
    <location>
        <begin position="24"/>
        <end position="430"/>
    </location>
</feature>
<keyword evidence="7 8" id="KW-0472">Membrane</keyword>
<dbReference type="AlphaFoldDB" id="A0A6G7Y5K8"/>
<evidence type="ECO:0000256" key="8">
    <source>
        <dbReference type="SAM" id="Phobius"/>
    </source>
</evidence>
<keyword evidence="3" id="KW-1003">Cell membrane</keyword>
<evidence type="ECO:0000313" key="11">
    <source>
        <dbReference type="Proteomes" id="UP000501058"/>
    </source>
</evidence>
<organism evidence="10 11">
    <name type="scientific">Propioniciclava coleopterorum</name>
    <dbReference type="NCBI Taxonomy" id="2714937"/>
    <lineage>
        <taxon>Bacteria</taxon>
        <taxon>Bacillati</taxon>
        <taxon>Actinomycetota</taxon>
        <taxon>Actinomycetes</taxon>
        <taxon>Propionibacteriales</taxon>
        <taxon>Propionibacteriaceae</taxon>
        <taxon>Propioniciclava</taxon>
    </lineage>
</organism>
<dbReference type="Pfam" id="PF00083">
    <property type="entry name" value="Sugar_tr"/>
    <property type="match status" value="1"/>
</dbReference>
<feature type="transmembrane region" description="Helical" evidence="8">
    <location>
        <begin position="121"/>
        <end position="141"/>
    </location>
</feature>
<sequence length="436" mass="46734">MSDTATTSSGRRSIFSIPGVSGSQLRAAAVGNLIEWFDWNAYAFLAVYFSSQFFPKDSPPLVALLGTFGIMAVGFIMRPISGLIIGWVADRLGRKVAMLITVWGMGIASLLIGLAPTFEQVGVLAPVILLLARATQGICIGGEYASMSAFAMEMTPTGKRGFIAGILGGVAALGQVAVTLIIVLLANILSHEQMVEFGWRIVFVVGGLLSIWGIILRRGMHDTVEKADRPRTRSTLGSMFRPMREHPKETVRVIGLTIGFTAMVYAWGAYMPTYATTYAGLDPRFTMIAMLVTSLTLIVATPLAGILSDKVGRRPTMLAAGIILAVATVPALGLLNDQLWRLILIQAAGNLVIALLQASSMPAYSEMFPTQFRAAGFGFPYALTVGLVGGTVPMVGTQLASMGAGHMFPWYLVALIVISIFFYATMKETAFQDMPD</sequence>
<dbReference type="InterPro" id="IPR051084">
    <property type="entry name" value="H+-coupled_symporters"/>
</dbReference>
<dbReference type="KEGG" id="prv:G7070_06630"/>
<dbReference type="InterPro" id="IPR020846">
    <property type="entry name" value="MFS_dom"/>
</dbReference>
<dbReference type="InterPro" id="IPR036259">
    <property type="entry name" value="MFS_trans_sf"/>
</dbReference>
<feature type="transmembrane region" description="Helical" evidence="8">
    <location>
        <begin position="162"/>
        <end position="185"/>
    </location>
</feature>
<dbReference type="InterPro" id="IPR005828">
    <property type="entry name" value="MFS_sugar_transport-like"/>
</dbReference>
<keyword evidence="2" id="KW-0813">Transport</keyword>
<keyword evidence="4 8" id="KW-0812">Transmembrane</keyword>
<feature type="transmembrane region" description="Helical" evidence="8">
    <location>
        <begin position="408"/>
        <end position="426"/>
    </location>
</feature>
<feature type="transmembrane region" description="Helical" evidence="8">
    <location>
        <begin position="197"/>
        <end position="216"/>
    </location>
</feature>
<protein>
    <submittedName>
        <fullName evidence="10">MFS transporter</fullName>
    </submittedName>
</protein>
<dbReference type="InterPro" id="IPR005829">
    <property type="entry name" value="Sugar_transporter_CS"/>
</dbReference>
<dbReference type="PROSITE" id="PS00216">
    <property type="entry name" value="SUGAR_TRANSPORT_1"/>
    <property type="match status" value="2"/>
</dbReference>
<evidence type="ECO:0000256" key="3">
    <source>
        <dbReference type="ARBA" id="ARBA00022475"/>
    </source>
</evidence>
<reference evidence="10 11" key="1">
    <citation type="submission" date="2020-03" db="EMBL/GenBank/DDBJ databases">
        <title>Propioniciclava sp. nov., isolated from Hydrophilus acuminatus.</title>
        <authorList>
            <person name="Hyun D.-W."/>
            <person name="Bae J.-W."/>
        </authorList>
    </citation>
    <scope>NUCLEOTIDE SEQUENCE [LARGE SCALE GENOMIC DNA]</scope>
    <source>
        <strain evidence="10 11">HDW11</strain>
    </source>
</reference>
<keyword evidence="11" id="KW-1185">Reference proteome</keyword>
<dbReference type="PANTHER" id="PTHR43528:SF1">
    <property type="entry name" value="ALPHA-KETOGLUTARATE PERMEASE"/>
    <property type="match status" value="1"/>
</dbReference>
<evidence type="ECO:0000256" key="6">
    <source>
        <dbReference type="ARBA" id="ARBA00022989"/>
    </source>
</evidence>
<dbReference type="GO" id="GO:0005886">
    <property type="term" value="C:plasma membrane"/>
    <property type="evidence" value="ECO:0007669"/>
    <property type="project" value="UniProtKB-SubCell"/>
</dbReference>
<feature type="transmembrane region" description="Helical" evidence="8">
    <location>
        <begin position="251"/>
        <end position="270"/>
    </location>
</feature>
<proteinExistence type="predicted"/>
<dbReference type="SUPFAM" id="SSF103473">
    <property type="entry name" value="MFS general substrate transporter"/>
    <property type="match status" value="1"/>
</dbReference>
<dbReference type="Proteomes" id="UP000501058">
    <property type="component" value="Chromosome"/>
</dbReference>
<dbReference type="PROSITE" id="PS50850">
    <property type="entry name" value="MFS"/>
    <property type="match status" value="1"/>
</dbReference>
<evidence type="ECO:0000313" key="10">
    <source>
        <dbReference type="EMBL" id="QIK71999.1"/>
    </source>
</evidence>
<evidence type="ECO:0000259" key="9">
    <source>
        <dbReference type="PROSITE" id="PS50850"/>
    </source>
</evidence>
<evidence type="ECO:0000256" key="5">
    <source>
        <dbReference type="ARBA" id="ARBA00022847"/>
    </source>
</evidence>
<dbReference type="Gene3D" id="1.20.1250.20">
    <property type="entry name" value="MFS general substrate transporter like domains"/>
    <property type="match status" value="2"/>
</dbReference>
<feature type="transmembrane region" description="Helical" evidence="8">
    <location>
        <begin position="377"/>
        <end position="396"/>
    </location>
</feature>
<feature type="transmembrane region" description="Helical" evidence="8">
    <location>
        <begin position="61"/>
        <end position="89"/>
    </location>
</feature>
<dbReference type="PANTHER" id="PTHR43528">
    <property type="entry name" value="ALPHA-KETOGLUTARATE PERMEASE"/>
    <property type="match status" value="1"/>
</dbReference>
<dbReference type="GO" id="GO:0015293">
    <property type="term" value="F:symporter activity"/>
    <property type="evidence" value="ECO:0007669"/>
    <property type="project" value="UniProtKB-KW"/>
</dbReference>
<feature type="transmembrane region" description="Helical" evidence="8">
    <location>
        <begin position="339"/>
        <end position="356"/>
    </location>
</feature>
<gene>
    <name evidence="10" type="ORF">G7070_06630</name>
</gene>
<feature type="transmembrane region" description="Helical" evidence="8">
    <location>
        <begin position="285"/>
        <end position="304"/>
    </location>
</feature>
<feature type="transmembrane region" description="Helical" evidence="8">
    <location>
        <begin position="96"/>
        <end position="115"/>
    </location>
</feature>
<evidence type="ECO:0000256" key="4">
    <source>
        <dbReference type="ARBA" id="ARBA00022692"/>
    </source>
</evidence>
<accession>A0A6G7Y5K8</accession>
<keyword evidence="5" id="KW-0769">Symport</keyword>
<evidence type="ECO:0000256" key="1">
    <source>
        <dbReference type="ARBA" id="ARBA00004651"/>
    </source>
</evidence>
<dbReference type="EMBL" id="CP049865">
    <property type="protein sequence ID" value="QIK71999.1"/>
    <property type="molecule type" value="Genomic_DNA"/>
</dbReference>
<feature type="transmembrane region" description="Helical" evidence="8">
    <location>
        <begin position="316"/>
        <end position="333"/>
    </location>
</feature>
<evidence type="ECO:0000256" key="2">
    <source>
        <dbReference type="ARBA" id="ARBA00022448"/>
    </source>
</evidence>